<evidence type="ECO:0008006" key="4">
    <source>
        <dbReference type="Google" id="ProtNLM"/>
    </source>
</evidence>
<evidence type="ECO:0000313" key="3">
    <source>
        <dbReference type="Proteomes" id="UP000321479"/>
    </source>
</evidence>
<gene>
    <name evidence="2" type="ORF">FRZ54_01345</name>
</gene>
<reference evidence="2 3" key="1">
    <citation type="journal article" date="2017" name="Curr. Microbiol.">
        <title>Mucilaginibacter ginsenosidivorans sp. nov., Isolated from Soil of Ginseng Field.</title>
        <authorList>
            <person name="Kim M.M."/>
            <person name="Siddiqi M.Z."/>
            <person name="Im W.T."/>
        </authorList>
    </citation>
    <scope>NUCLEOTIDE SEQUENCE [LARGE SCALE GENOMIC DNA]</scope>
    <source>
        <strain evidence="2 3">Gsoil 3017</strain>
    </source>
</reference>
<protein>
    <recommendedName>
        <fullName evidence="4">MipA/OmpV family protein</fullName>
    </recommendedName>
</protein>
<proteinExistence type="predicted"/>
<name>A0A5B8UQB2_9SPHI</name>
<evidence type="ECO:0000256" key="1">
    <source>
        <dbReference type="SAM" id="SignalP"/>
    </source>
</evidence>
<accession>A0A5B8UQB2</accession>
<keyword evidence="1" id="KW-0732">Signal</keyword>
<evidence type="ECO:0000313" key="2">
    <source>
        <dbReference type="EMBL" id="QEC61280.1"/>
    </source>
</evidence>
<dbReference type="AlphaFoldDB" id="A0A5B8UQB2"/>
<keyword evidence="3" id="KW-1185">Reference proteome</keyword>
<dbReference type="RefSeq" id="WP_147029858.1">
    <property type="nucleotide sequence ID" value="NZ_CP042436.1"/>
</dbReference>
<dbReference type="KEGG" id="mgin:FRZ54_01345"/>
<feature type="chain" id="PRO_5022843896" description="MipA/OmpV family protein" evidence="1">
    <location>
        <begin position="21"/>
        <end position="292"/>
    </location>
</feature>
<feature type="signal peptide" evidence="1">
    <location>
        <begin position="1"/>
        <end position="20"/>
    </location>
</feature>
<organism evidence="2 3">
    <name type="scientific">Mucilaginibacter ginsenosidivorans</name>
    <dbReference type="NCBI Taxonomy" id="398053"/>
    <lineage>
        <taxon>Bacteria</taxon>
        <taxon>Pseudomonadati</taxon>
        <taxon>Bacteroidota</taxon>
        <taxon>Sphingobacteriia</taxon>
        <taxon>Sphingobacteriales</taxon>
        <taxon>Sphingobacteriaceae</taxon>
        <taxon>Mucilaginibacter</taxon>
    </lineage>
</organism>
<sequence length="292" mass="33721">MKYACPLLLFSIFISMHVNAGTYRNYADTVPKKSADTDTVVRKQSLSVGVSFGSDAQFFGRTGTQKYPFMNSDIIYNAKSGFFVYGSFYKVFTSTPVIDETDAGGGYFYRFSPKFTGNISYTRFIFNKDALIIKSASSNDINFNNSYDWKIMKTGVVLDYLFGQSSDFFMTINNSKYFESNFGIFDDKDYLSFNPGFTIILGTQNFVQKYSQNHPGKFDLDDPYLPPPLHSYSGYNSEFKMLNYSLKLPIAYNRPHYTFEFAYKYSIPVNVEGILKNHRESFFNLTFYYLFY</sequence>
<dbReference type="EMBL" id="CP042436">
    <property type="protein sequence ID" value="QEC61280.1"/>
    <property type="molecule type" value="Genomic_DNA"/>
</dbReference>
<dbReference type="Proteomes" id="UP000321479">
    <property type="component" value="Chromosome"/>
</dbReference>
<dbReference type="OrthoDB" id="835191at2"/>